<organism evidence="2 3">
    <name type="scientific">Terrybacteria sp. (strain RIFCSPHIGHO2_01_FULL_58_15)</name>
    <dbReference type="NCBI Taxonomy" id="1802363"/>
    <lineage>
        <taxon>Bacteria</taxon>
        <taxon>Candidatus Terryibacteriota</taxon>
    </lineage>
</organism>
<proteinExistence type="predicted"/>
<feature type="transmembrane region" description="Helical" evidence="1">
    <location>
        <begin position="66"/>
        <end position="83"/>
    </location>
</feature>
<protein>
    <submittedName>
        <fullName evidence="2">Uncharacterized protein</fullName>
    </submittedName>
</protein>
<feature type="transmembrane region" description="Helical" evidence="1">
    <location>
        <begin position="41"/>
        <end position="59"/>
    </location>
</feature>
<keyword evidence="1" id="KW-0472">Membrane</keyword>
<feature type="transmembrane region" description="Helical" evidence="1">
    <location>
        <begin position="7"/>
        <end position="26"/>
    </location>
</feature>
<gene>
    <name evidence="2" type="ORF">A2682_02280</name>
</gene>
<keyword evidence="1" id="KW-1133">Transmembrane helix</keyword>
<dbReference type="Proteomes" id="UP000178690">
    <property type="component" value="Unassembled WGS sequence"/>
</dbReference>
<keyword evidence="1" id="KW-0812">Transmembrane</keyword>
<evidence type="ECO:0000313" key="2">
    <source>
        <dbReference type="EMBL" id="OHA50057.1"/>
    </source>
</evidence>
<dbReference type="EMBL" id="MHST01000002">
    <property type="protein sequence ID" value="OHA50057.1"/>
    <property type="molecule type" value="Genomic_DNA"/>
</dbReference>
<sequence length="99" mass="11310">MKKLLSINPSVILSVGIAIIFIANILDTDSFYFLGRFGGNLFAWTFWSAIAATLWHWPIRKRKGSWFYAFSVSLFILSLSSILDASLKLWMYSLIQNAQ</sequence>
<name>A0A1G2PP19_TERXR</name>
<evidence type="ECO:0000256" key="1">
    <source>
        <dbReference type="SAM" id="Phobius"/>
    </source>
</evidence>
<evidence type="ECO:0000313" key="3">
    <source>
        <dbReference type="Proteomes" id="UP000178690"/>
    </source>
</evidence>
<reference evidence="2 3" key="1">
    <citation type="journal article" date="2016" name="Nat. Commun.">
        <title>Thousands of microbial genomes shed light on interconnected biogeochemical processes in an aquifer system.</title>
        <authorList>
            <person name="Anantharaman K."/>
            <person name="Brown C.T."/>
            <person name="Hug L.A."/>
            <person name="Sharon I."/>
            <person name="Castelle C.J."/>
            <person name="Probst A.J."/>
            <person name="Thomas B.C."/>
            <person name="Singh A."/>
            <person name="Wilkins M.J."/>
            <person name="Karaoz U."/>
            <person name="Brodie E.L."/>
            <person name="Williams K.H."/>
            <person name="Hubbard S.S."/>
            <person name="Banfield J.F."/>
        </authorList>
    </citation>
    <scope>NUCLEOTIDE SEQUENCE [LARGE SCALE GENOMIC DNA]</scope>
    <source>
        <strain evidence="3">RIFCSPHIGHO2_01_FULL_58_15</strain>
    </source>
</reference>
<accession>A0A1G2PP19</accession>
<dbReference type="AlphaFoldDB" id="A0A1G2PP19"/>
<comment type="caution">
    <text evidence="2">The sequence shown here is derived from an EMBL/GenBank/DDBJ whole genome shotgun (WGS) entry which is preliminary data.</text>
</comment>